<dbReference type="GO" id="GO:0006631">
    <property type="term" value="P:fatty acid metabolic process"/>
    <property type="evidence" value="ECO:0007669"/>
    <property type="project" value="UniProtKB-KW"/>
</dbReference>
<reference evidence="12" key="1">
    <citation type="submission" date="2020-11" db="EMBL/GenBank/DDBJ databases">
        <authorList>
            <consortium name="DOE Joint Genome Institute"/>
            <person name="Ahrendt S."/>
            <person name="Riley R."/>
            <person name="Andreopoulos W."/>
            <person name="Labutti K."/>
            <person name="Pangilinan J."/>
            <person name="Ruiz-Duenas F.J."/>
            <person name="Barrasa J.M."/>
            <person name="Sanchez-Garcia M."/>
            <person name="Camarero S."/>
            <person name="Miyauchi S."/>
            <person name="Serrano A."/>
            <person name="Linde D."/>
            <person name="Babiker R."/>
            <person name="Drula E."/>
            <person name="Ayuso-Fernandez I."/>
            <person name="Pacheco R."/>
            <person name="Padilla G."/>
            <person name="Ferreira P."/>
            <person name="Barriuso J."/>
            <person name="Kellner H."/>
            <person name="Castanera R."/>
            <person name="Alfaro M."/>
            <person name="Ramirez L."/>
            <person name="Pisabarro A.G."/>
            <person name="Kuo A."/>
            <person name="Tritt A."/>
            <person name="Lipzen A."/>
            <person name="He G."/>
            <person name="Yan M."/>
            <person name="Ng V."/>
            <person name="Cullen D."/>
            <person name="Martin F."/>
            <person name="Rosso M.-N."/>
            <person name="Henrissat B."/>
            <person name="Hibbett D."/>
            <person name="Martinez A.T."/>
            <person name="Grigoriev I.V."/>
        </authorList>
    </citation>
    <scope>NUCLEOTIDE SEQUENCE</scope>
    <source>
        <strain evidence="12">MF-IS2</strain>
    </source>
</reference>
<dbReference type="Gene3D" id="3.40.50.720">
    <property type="entry name" value="NAD(P)-binding Rossmann-like Domain"/>
    <property type="match status" value="2"/>
</dbReference>
<dbReference type="Pfam" id="PF01575">
    <property type="entry name" value="MaoC_dehydratas"/>
    <property type="match status" value="1"/>
</dbReference>
<keyword evidence="9" id="KW-0456">Lyase</keyword>
<comment type="subcellular location">
    <subcellularLocation>
        <location evidence="1">Peroxisome</location>
    </subcellularLocation>
</comment>
<keyword evidence="5" id="KW-0521">NADP</keyword>
<dbReference type="AlphaFoldDB" id="A0A9P5XGL0"/>
<comment type="pathway">
    <text evidence="2">Lipid metabolism; fatty acid beta-oxidation.</text>
</comment>
<dbReference type="PROSITE" id="PS00061">
    <property type="entry name" value="ADH_SHORT"/>
    <property type="match status" value="2"/>
</dbReference>
<protein>
    <submittedName>
        <fullName evidence="12">Multifunctional beta-oxidation protein</fullName>
    </submittedName>
</protein>
<evidence type="ECO:0000256" key="8">
    <source>
        <dbReference type="ARBA" id="ARBA00023140"/>
    </source>
</evidence>
<dbReference type="Gene3D" id="1.10.287.4290">
    <property type="match status" value="1"/>
</dbReference>
<dbReference type="InterPro" id="IPR057326">
    <property type="entry name" value="KR_dom"/>
</dbReference>
<dbReference type="InterPro" id="IPR051687">
    <property type="entry name" value="Peroxisomal_Beta-Oxidation"/>
</dbReference>
<sequence>MTLSFKGHTVVVTGAGGGLGKAYSLLFASRGANVVVNDFNAAAAQKVVDEITKAGGKAVANTSSVSDGAAVIKTAVDNFGTVTILINNAGILRDKGLKNMSDKEWDQITEVHLKGAFACTKAVWPLFRKQKFGRVINTASAAGIYGNFGQANYSAAKMGLVGFTKTLAREGAKYNIKSTAIAPIAASAMTETIMPPDMLANLSPDYVAPFVAAICHPEGPDATGKIFEVGAGFIAEVRWERSNGTVFKTDATFTPTAGLLEAAKKSPSNAQPGPEVRFDGQTVIVTGAGAGLGRAYALMYARLGANVVVNDVSEKGAGAVVEEITKAGGKAIPAVFSVEDGDKIAQVALEKFGAVHVLIANAGILRDKSFQAMSEQEWDLVLAVHLRLCAKALWPTFQKQKYGRIVTTASQVGIYGNFGQANYSTAKAGIIGLTRTLAIEGKKYGILANTIAPSAGTAMTSTVWPQEMVDAFKPDYIAPIVGYLTSKDNTSTTGALFEVLGGWAAQTRWQRSGGHGFPHTKPYSPEDVVAKWNVITNFDDGRATNPSSGQEAIQSIVANFDNRGEEPLFKDPNAFADPEDSQLVADAKKNIPDPVPYSYTERDVILYNLGIGATEKELQWTFEGDDEFVALPTFGVIPQFPASSGVPLDWLPNFNPAKLLHGEQYLNIKAPIPTSGSLTSEARFLEVLDKGKAAAVTVIVETKDAQSGQVIFENQSTVFVRGAGGFGGKRTGKDRGAATAANAPPKRAPDAVVEEKTSPSQAALYRLSGDSNPLHILPEFAAIGGFDKPILHGLCTMGITAKNVLKTYGPYKDIKVRFAGVVYPGETIITEMWKEGSKVIFTAKVKERNSVVLAAAAVTLVDSPKAKL</sequence>
<evidence type="ECO:0000313" key="13">
    <source>
        <dbReference type="Proteomes" id="UP000807342"/>
    </source>
</evidence>
<dbReference type="PRINTS" id="PR00081">
    <property type="entry name" value="GDHRDH"/>
</dbReference>
<evidence type="ECO:0000256" key="7">
    <source>
        <dbReference type="ARBA" id="ARBA00023098"/>
    </source>
</evidence>
<dbReference type="OrthoDB" id="3592703at2759"/>
<dbReference type="PANTHER" id="PTHR45024:SF2">
    <property type="entry name" value="SCP2 DOMAIN-CONTAINING PROTEIN"/>
    <property type="match status" value="1"/>
</dbReference>
<evidence type="ECO:0000256" key="9">
    <source>
        <dbReference type="ARBA" id="ARBA00023239"/>
    </source>
</evidence>
<dbReference type="Pfam" id="PF00106">
    <property type="entry name" value="adh_short"/>
    <property type="match status" value="2"/>
</dbReference>
<accession>A0A9P5XGL0</accession>
<dbReference type="SUPFAM" id="SSF54637">
    <property type="entry name" value="Thioesterase/thiol ester dehydrase-isomerase"/>
    <property type="match status" value="2"/>
</dbReference>
<keyword evidence="13" id="KW-1185">Reference proteome</keyword>
<proteinExistence type="inferred from homology"/>
<dbReference type="CDD" id="cd03448">
    <property type="entry name" value="HDE_HSD"/>
    <property type="match status" value="1"/>
</dbReference>
<dbReference type="InterPro" id="IPR020904">
    <property type="entry name" value="Sc_DH/Rdtase_CS"/>
</dbReference>
<feature type="domain" description="Ketoreductase" evidence="11">
    <location>
        <begin position="8"/>
        <end position="187"/>
    </location>
</feature>
<dbReference type="FunFam" id="3.40.50.720:FF:000084">
    <property type="entry name" value="Short-chain dehydrogenase reductase"/>
    <property type="match status" value="2"/>
</dbReference>
<evidence type="ECO:0000256" key="2">
    <source>
        <dbReference type="ARBA" id="ARBA00005005"/>
    </source>
</evidence>
<dbReference type="FunFam" id="3.10.129.10:FF:000013">
    <property type="entry name" value="Peroxisomal multifunctional enzyme type 2"/>
    <property type="match status" value="1"/>
</dbReference>
<dbReference type="Proteomes" id="UP000807342">
    <property type="component" value="Unassembled WGS sequence"/>
</dbReference>
<evidence type="ECO:0000256" key="4">
    <source>
        <dbReference type="ARBA" id="ARBA00022832"/>
    </source>
</evidence>
<dbReference type="InterPro" id="IPR054357">
    <property type="entry name" value="MFE-2_N"/>
</dbReference>
<keyword evidence="4" id="KW-0276">Fatty acid metabolism</keyword>
<evidence type="ECO:0000256" key="1">
    <source>
        <dbReference type="ARBA" id="ARBA00004275"/>
    </source>
</evidence>
<dbReference type="Pfam" id="PF22622">
    <property type="entry name" value="MFE-2_hydrat-2_N"/>
    <property type="match status" value="1"/>
</dbReference>
<dbReference type="SUPFAM" id="SSF51735">
    <property type="entry name" value="NAD(P)-binding Rossmann-fold domains"/>
    <property type="match status" value="2"/>
</dbReference>
<dbReference type="PANTHER" id="PTHR45024">
    <property type="entry name" value="DEHYDROGENASES, SHORT CHAIN"/>
    <property type="match status" value="1"/>
</dbReference>
<comment type="caution">
    <text evidence="12">The sequence shown here is derived from an EMBL/GenBank/DDBJ whole genome shotgun (WGS) entry which is preliminary data.</text>
</comment>
<keyword evidence="8" id="KW-0576">Peroxisome</keyword>
<dbReference type="PRINTS" id="PR00080">
    <property type="entry name" value="SDRFAMILY"/>
</dbReference>
<comment type="similarity">
    <text evidence="3">Belongs to the short-chain dehydrogenases/reductases (SDR) family.</text>
</comment>
<organism evidence="12 13">
    <name type="scientific">Macrolepiota fuliginosa MF-IS2</name>
    <dbReference type="NCBI Taxonomy" id="1400762"/>
    <lineage>
        <taxon>Eukaryota</taxon>
        <taxon>Fungi</taxon>
        <taxon>Dikarya</taxon>
        <taxon>Basidiomycota</taxon>
        <taxon>Agaricomycotina</taxon>
        <taxon>Agaricomycetes</taxon>
        <taxon>Agaricomycetidae</taxon>
        <taxon>Agaricales</taxon>
        <taxon>Agaricineae</taxon>
        <taxon>Agaricaceae</taxon>
        <taxon>Macrolepiota</taxon>
    </lineage>
</organism>
<dbReference type="InterPro" id="IPR036291">
    <property type="entry name" value="NAD(P)-bd_dom_sf"/>
</dbReference>
<name>A0A9P5XGL0_9AGAR</name>
<dbReference type="EMBL" id="MU151107">
    <property type="protein sequence ID" value="KAF9450330.1"/>
    <property type="molecule type" value="Genomic_DNA"/>
</dbReference>
<dbReference type="GO" id="GO:0005777">
    <property type="term" value="C:peroxisome"/>
    <property type="evidence" value="ECO:0007669"/>
    <property type="project" value="UniProtKB-SubCell"/>
</dbReference>
<dbReference type="GO" id="GO:0004300">
    <property type="term" value="F:enoyl-CoA hydratase activity"/>
    <property type="evidence" value="ECO:0007669"/>
    <property type="project" value="UniProtKB-ARBA"/>
</dbReference>
<dbReference type="GO" id="GO:0016491">
    <property type="term" value="F:oxidoreductase activity"/>
    <property type="evidence" value="ECO:0007669"/>
    <property type="project" value="UniProtKB-KW"/>
</dbReference>
<evidence type="ECO:0000256" key="10">
    <source>
        <dbReference type="SAM" id="MobiDB-lite"/>
    </source>
</evidence>
<feature type="region of interest" description="Disordered" evidence="10">
    <location>
        <begin position="729"/>
        <end position="748"/>
    </location>
</feature>
<evidence type="ECO:0000256" key="5">
    <source>
        <dbReference type="ARBA" id="ARBA00022857"/>
    </source>
</evidence>
<gene>
    <name evidence="12" type="ORF">P691DRAFT_798220</name>
</gene>
<dbReference type="SMART" id="SM00822">
    <property type="entry name" value="PKS_KR"/>
    <property type="match status" value="1"/>
</dbReference>
<keyword evidence="7" id="KW-0443">Lipid metabolism</keyword>
<dbReference type="InterPro" id="IPR002347">
    <property type="entry name" value="SDR_fam"/>
</dbReference>
<dbReference type="InterPro" id="IPR029069">
    <property type="entry name" value="HotDog_dom_sf"/>
</dbReference>
<dbReference type="InterPro" id="IPR002539">
    <property type="entry name" value="MaoC-like_dom"/>
</dbReference>
<evidence type="ECO:0000256" key="6">
    <source>
        <dbReference type="ARBA" id="ARBA00023002"/>
    </source>
</evidence>
<keyword evidence="6" id="KW-0560">Oxidoreductase</keyword>
<dbReference type="Gene3D" id="3.10.129.10">
    <property type="entry name" value="Hotdog Thioesterase"/>
    <property type="match status" value="1"/>
</dbReference>
<dbReference type="CDD" id="cd05353">
    <property type="entry name" value="hydroxyacyl-CoA-like_DH_SDR_c-like"/>
    <property type="match status" value="2"/>
</dbReference>
<evidence type="ECO:0000313" key="12">
    <source>
        <dbReference type="EMBL" id="KAF9450330.1"/>
    </source>
</evidence>
<evidence type="ECO:0000256" key="3">
    <source>
        <dbReference type="ARBA" id="ARBA00006484"/>
    </source>
</evidence>
<evidence type="ECO:0000259" key="11">
    <source>
        <dbReference type="SMART" id="SM00822"/>
    </source>
</evidence>